<evidence type="ECO:0000313" key="10">
    <source>
        <dbReference type="EMBL" id="TFD00482.1"/>
    </source>
</evidence>
<feature type="transmembrane region" description="Helical" evidence="8">
    <location>
        <begin position="227"/>
        <end position="252"/>
    </location>
</feature>
<evidence type="ECO:0000256" key="3">
    <source>
        <dbReference type="ARBA" id="ARBA00022692"/>
    </source>
</evidence>
<evidence type="ECO:0000256" key="2">
    <source>
        <dbReference type="ARBA" id="ARBA00022448"/>
    </source>
</evidence>
<evidence type="ECO:0000256" key="8">
    <source>
        <dbReference type="SAM" id="Phobius"/>
    </source>
</evidence>
<keyword evidence="3 8" id="KW-0812">Transmembrane</keyword>
<keyword evidence="2" id="KW-0813">Transport</keyword>
<gene>
    <name evidence="10" type="ORF">E3T28_08280</name>
</gene>
<dbReference type="Gene3D" id="1.10.287.70">
    <property type="match status" value="1"/>
</dbReference>
<dbReference type="SUPFAM" id="SSF81324">
    <property type="entry name" value="Voltage-gated potassium channels"/>
    <property type="match status" value="1"/>
</dbReference>
<dbReference type="Gene3D" id="1.20.5.110">
    <property type="match status" value="1"/>
</dbReference>
<dbReference type="PANTHER" id="PTHR11537:SF254">
    <property type="entry name" value="POTASSIUM VOLTAGE-GATED CHANNEL PROTEIN SHAB"/>
    <property type="match status" value="1"/>
</dbReference>
<dbReference type="Proteomes" id="UP000297853">
    <property type="component" value="Unassembled WGS sequence"/>
</dbReference>
<dbReference type="Pfam" id="PF07885">
    <property type="entry name" value="Ion_trans_2"/>
    <property type="match status" value="1"/>
</dbReference>
<evidence type="ECO:0000313" key="11">
    <source>
        <dbReference type="Proteomes" id="UP000297853"/>
    </source>
</evidence>
<comment type="caution">
    <text evidence="10">The sequence shown here is derived from an EMBL/GenBank/DDBJ whole genome shotgun (WGS) entry which is preliminary data.</text>
</comment>
<keyword evidence="11" id="KW-1185">Reference proteome</keyword>
<feature type="domain" description="Potassium channel" evidence="9">
    <location>
        <begin position="195"/>
        <end position="251"/>
    </location>
</feature>
<sequence>MMVMGHPCLVEGKTRGNSAEPRIQHFNDLRRHVQASHVIAHRQAPDYGVRMDQARWEKIVQWPLLAASVLFLISYSWRVLADLDGPRFLLTALVLVTAWLIFAFDYLVNLYLAPDRGHWFVTHLFDLVVVFLPVLRPLRLLRLLRLVTMLPIFQRSPGQAVRSRVGLYLVGASSLLIWMGSLAALDAERSAPGANITTLGDSVWWAFVTVSTVGYGDYFPVTGAGRLVAVALMLGGVTLVGVVTATLASWIIDRIAAFGQDR</sequence>
<evidence type="ECO:0000256" key="5">
    <source>
        <dbReference type="ARBA" id="ARBA00023065"/>
    </source>
</evidence>
<keyword evidence="6 8" id="KW-0472">Membrane</keyword>
<evidence type="ECO:0000256" key="6">
    <source>
        <dbReference type="ARBA" id="ARBA00023136"/>
    </source>
</evidence>
<comment type="subcellular location">
    <subcellularLocation>
        <location evidence="1">Membrane</location>
        <topology evidence="1">Multi-pass membrane protein</topology>
    </subcellularLocation>
</comment>
<feature type="transmembrane region" description="Helical" evidence="8">
    <location>
        <begin position="118"/>
        <end position="135"/>
    </location>
</feature>
<proteinExistence type="predicted"/>
<dbReference type="InterPro" id="IPR027359">
    <property type="entry name" value="Volt_channel_dom_sf"/>
</dbReference>
<reference evidence="10 11" key="1">
    <citation type="submission" date="2019-03" db="EMBL/GenBank/DDBJ databases">
        <title>Genomics of glacier-inhabiting Cryobacterium strains.</title>
        <authorList>
            <person name="Liu Q."/>
            <person name="Xin Y.-H."/>
        </authorList>
    </citation>
    <scope>NUCLEOTIDE SEQUENCE [LARGE SCALE GENOMIC DNA]</scope>
    <source>
        <strain evidence="10 11">TMT1-23-1</strain>
    </source>
</reference>
<feature type="transmembrane region" description="Helical" evidence="8">
    <location>
        <begin position="89"/>
        <end position="112"/>
    </location>
</feature>
<feature type="transmembrane region" description="Helical" evidence="8">
    <location>
        <begin position="59"/>
        <end position="77"/>
    </location>
</feature>
<dbReference type="InterPro" id="IPR028325">
    <property type="entry name" value="VG_K_chnl"/>
</dbReference>
<keyword evidence="5" id="KW-0406">Ion transport</keyword>
<dbReference type="Gene3D" id="1.20.120.350">
    <property type="entry name" value="Voltage-gated potassium channels. Chain C"/>
    <property type="match status" value="1"/>
</dbReference>
<keyword evidence="4 8" id="KW-1133">Transmembrane helix</keyword>
<dbReference type="InterPro" id="IPR013099">
    <property type="entry name" value="K_chnl_dom"/>
</dbReference>
<feature type="transmembrane region" description="Helical" evidence="8">
    <location>
        <begin position="165"/>
        <end position="185"/>
    </location>
</feature>
<name>A0ABY2J9C3_9MICO</name>
<keyword evidence="7 10" id="KW-0407">Ion channel</keyword>
<dbReference type="GO" id="GO:0034220">
    <property type="term" value="P:monoatomic ion transmembrane transport"/>
    <property type="evidence" value="ECO:0007669"/>
    <property type="project" value="UniProtKB-KW"/>
</dbReference>
<protein>
    <submittedName>
        <fullName evidence="10">Two pore domain potassium channel family protein</fullName>
    </submittedName>
</protein>
<dbReference type="EMBL" id="SOGQ01000040">
    <property type="protein sequence ID" value="TFD00482.1"/>
    <property type="molecule type" value="Genomic_DNA"/>
</dbReference>
<evidence type="ECO:0000256" key="1">
    <source>
        <dbReference type="ARBA" id="ARBA00004141"/>
    </source>
</evidence>
<accession>A0ABY2J9C3</accession>
<dbReference type="PANTHER" id="PTHR11537">
    <property type="entry name" value="VOLTAGE-GATED POTASSIUM CHANNEL"/>
    <property type="match status" value="1"/>
</dbReference>
<organism evidence="10 11">
    <name type="scientific">Cryobacterium sinapicolor</name>
    <dbReference type="NCBI Taxonomy" id="1259236"/>
    <lineage>
        <taxon>Bacteria</taxon>
        <taxon>Bacillati</taxon>
        <taxon>Actinomycetota</taxon>
        <taxon>Actinomycetes</taxon>
        <taxon>Micrococcales</taxon>
        <taxon>Microbacteriaceae</taxon>
        <taxon>Cryobacterium</taxon>
    </lineage>
</organism>
<evidence type="ECO:0000259" key="9">
    <source>
        <dbReference type="Pfam" id="PF07885"/>
    </source>
</evidence>
<evidence type="ECO:0000256" key="7">
    <source>
        <dbReference type="ARBA" id="ARBA00023303"/>
    </source>
</evidence>
<evidence type="ECO:0000256" key="4">
    <source>
        <dbReference type="ARBA" id="ARBA00022989"/>
    </source>
</evidence>